<accession>A0A9E8SRX9</accession>
<keyword evidence="3" id="KW-1185">Reference proteome</keyword>
<evidence type="ECO:0000256" key="1">
    <source>
        <dbReference type="SAM" id="SignalP"/>
    </source>
</evidence>
<proteinExistence type="predicted"/>
<reference evidence="2" key="1">
    <citation type="submission" date="2022-11" db="EMBL/GenBank/DDBJ databases">
        <title>Dyadobacter pollutisoli sp. nov., isolated from plastic dumped soil.</title>
        <authorList>
            <person name="Kim J.M."/>
            <person name="Kim K.R."/>
            <person name="Lee J.K."/>
            <person name="Hao L."/>
            <person name="Jeon C.O."/>
        </authorList>
    </citation>
    <scope>NUCLEOTIDE SEQUENCE</scope>
    <source>
        <strain evidence="2">U1</strain>
    </source>
</reference>
<evidence type="ECO:0008006" key="4">
    <source>
        <dbReference type="Google" id="ProtNLM"/>
    </source>
</evidence>
<dbReference type="EMBL" id="CP112998">
    <property type="protein sequence ID" value="WAC14702.1"/>
    <property type="molecule type" value="Genomic_DNA"/>
</dbReference>
<keyword evidence="1" id="KW-0732">Signal</keyword>
<feature type="chain" id="PRO_5038616199" description="Type 1 fimbrial protein" evidence="1">
    <location>
        <begin position="26"/>
        <end position="185"/>
    </location>
</feature>
<dbReference type="RefSeq" id="WP_244820069.1">
    <property type="nucleotide sequence ID" value="NZ_CP112998.1"/>
</dbReference>
<organism evidence="2 3">
    <name type="scientific">Dyadobacter pollutisoli</name>
    <dbReference type="NCBI Taxonomy" id="2910158"/>
    <lineage>
        <taxon>Bacteria</taxon>
        <taxon>Pseudomonadati</taxon>
        <taxon>Bacteroidota</taxon>
        <taxon>Cytophagia</taxon>
        <taxon>Cytophagales</taxon>
        <taxon>Spirosomataceae</taxon>
        <taxon>Dyadobacter</taxon>
    </lineage>
</organism>
<gene>
    <name evidence="2" type="ORF">ON006_12215</name>
</gene>
<dbReference type="AlphaFoldDB" id="A0A9E8SRX9"/>
<protein>
    <recommendedName>
        <fullName evidence="4">Type 1 fimbrial protein</fullName>
    </recommendedName>
</protein>
<dbReference type="KEGG" id="dpf:ON006_12215"/>
<name>A0A9E8SRX9_9BACT</name>
<dbReference type="Proteomes" id="UP001164653">
    <property type="component" value="Chromosome"/>
</dbReference>
<sequence length="185" mass="19229">MKTKFTSLSVLVLALSFGLSMSAFAQGNIDNHNITVVIPTVALLDIEPSGSKDITATFVAPTEAGDKITLPANNTSLWLNYSSIQTGSTLKRVSVEADVLVAGIDINLVAGASGTGDGTLGTPQAALTLTMDPQILVNGIGSAYTVSGQNQGHQLTYSFVAADDNYANIRSGSPVVVVTYTLEDY</sequence>
<evidence type="ECO:0000313" key="3">
    <source>
        <dbReference type="Proteomes" id="UP001164653"/>
    </source>
</evidence>
<evidence type="ECO:0000313" key="2">
    <source>
        <dbReference type="EMBL" id="WAC14702.1"/>
    </source>
</evidence>
<feature type="signal peptide" evidence="1">
    <location>
        <begin position="1"/>
        <end position="25"/>
    </location>
</feature>